<evidence type="ECO:0000313" key="1">
    <source>
        <dbReference type="EMBL" id="SFQ46422.1"/>
    </source>
</evidence>
<reference evidence="1 2" key="1">
    <citation type="submission" date="2016-10" db="EMBL/GenBank/DDBJ databases">
        <authorList>
            <person name="de Groot N.N."/>
        </authorList>
    </citation>
    <scope>NUCLEOTIDE SEQUENCE [LARGE SCALE GENOMIC DNA]</scope>
    <source>
        <strain evidence="1 2">DSM 43067</strain>
    </source>
</reference>
<gene>
    <name evidence="1" type="ORF">SAMN04489713_1365</name>
</gene>
<dbReference type="AlphaFoldDB" id="A0A1I5YQJ8"/>
<proteinExistence type="predicted"/>
<dbReference type="RefSeq" id="WP_075025009.1">
    <property type="nucleotide sequence ID" value="NZ_FOVH01000036.1"/>
</dbReference>
<protein>
    <submittedName>
        <fullName evidence="1">Uncharacterized protein</fullName>
    </submittedName>
</protein>
<evidence type="ECO:0000313" key="2">
    <source>
        <dbReference type="Proteomes" id="UP000183413"/>
    </source>
</evidence>
<organism evidence="1 2">
    <name type="scientific">Actinomadura madurae</name>
    <dbReference type="NCBI Taxonomy" id="1993"/>
    <lineage>
        <taxon>Bacteria</taxon>
        <taxon>Bacillati</taxon>
        <taxon>Actinomycetota</taxon>
        <taxon>Actinomycetes</taxon>
        <taxon>Streptosporangiales</taxon>
        <taxon>Thermomonosporaceae</taxon>
        <taxon>Actinomadura</taxon>
    </lineage>
</organism>
<keyword evidence="2" id="KW-1185">Reference proteome</keyword>
<dbReference type="InParanoid" id="A0A1I5YQJ8"/>
<name>A0A1I5YQJ8_9ACTN</name>
<dbReference type="Proteomes" id="UP000183413">
    <property type="component" value="Unassembled WGS sequence"/>
</dbReference>
<accession>A0A1I5YQJ8</accession>
<sequence>MAGDDIAQAILDRRDVLHPCRSGSGRAGPGACGRISAEPRDRCAVTDDAGPGDWTDSLLKASGTYTELPVDEGLVCESGDSDALLDGPLARARTAELYGVEPARLPATIHADFCVIPAFSDWWSALGASHPGRRT</sequence>
<dbReference type="EMBL" id="FOVH01000036">
    <property type="protein sequence ID" value="SFQ46422.1"/>
    <property type="molecule type" value="Genomic_DNA"/>
</dbReference>